<name>A0A2I0SSK7_9ACTN</name>
<dbReference type="InterPro" id="IPR056056">
    <property type="entry name" value="DUF7639"/>
</dbReference>
<dbReference type="Proteomes" id="UP000236178">
    <property type="component" value="Unassembled WGS sequence"/>
</dbReference>
<feature type="region of interest" description="Disordered" evidence="3">
    <location>
        <begin position="194"/>
        <end position="236"/>
    </location>
</feature>
<dbReference type="CDD" id="cd15457">
    <property type="entry name" value="NADAR"/>
    <property type="match status" value="1"/>
</dbReference>
<feature type="compositionally biased region" description="Basic and acidic residues" evidence="3">
    <location>
        <begin position="194"/>
        <end position="213"/>
    </location>
</feature>
<dbReference type="OrthoDB" id="643483at2"/>
<feature type="domain" description="DUF7639" evidence="6">
    <location>
        <begin position="112"/>
        <end position="201"/>
    </location>
</feature>
<evidence type="ECO:0000313" key="8">
    <source>
        <dbReference type="Proteomes" id="UP000236178"/>
    </source>
</evidence>
<dbReference type="RefSeq" id="WP_103549292.1">
    <property type="nucleotide sequence ID" value="NZ_JBHJSK010000007.1"/>
</dbReference>
<evidence type="ECO:0000256" key="2">
    <source>
        <dbReference type="ARBA" id="ARBA00000751"/>
    </source>
</evidence>
<comment type="catalytic activity">
    <reaction evidence="1">
        <text>5-amino-6-(5-phospho-D-ribosylamino)uracil + H2O = 5,6-diaminouracil + D-ribose 5-phosphate</text>
        <dbReference type="Rhea" id="RHEA:55020"/>
        <dbReference type="ChEBI" id="CHEBI:15377"/>
        <dbReference type="ChEBI" id="CHEBI:46252"/>
        <dbReference type="ChEBI" id="CHEBI:58453"/>
        <dbReference type="ChEBI" id="CHEBI:78346"/>
    </reaction>
</comment>
<reference evidence="7 8" key="1">
    <citation type="submission" date="2017-12" db="EMBL/GenBank/DDBJ databases">
        <title>Streptomyces populusis sp. nov., a novel endophytic actinobacterium isolated from stems of Populus adenopoda Maxim.</title>
        <authorList>
            <person name="Wang Z."/>
        </authorList>
    </citation>
    <scope>NUCLEOTIDE SEQUENCE [LARGE SCALE GENOMIC DNA]</scope>
    <source>
        <strain evidence="7 8">A249</strain>
    </source>
</reference>
<comment type="caution">
    <text evidence="7">The sequence shown here is derived from an EMBL/GenBank/DDBJ whole genome shotgun (WGS) entry which is preliminary data.</text>
</comment>
<feature type="domain" description="DUF7638" evidence="5">
    <location>
        <begin position="6"/>
        <end position="111"/>
    </location>
</feature>
<dbReference type="SUPFAM" id="SSF143990">
    <property type="entry name" value="YbiA-like"/>
    <property type="match status" value="1"/>
</dbReference>
<evidence type="ECO:0000313" key="7">
    <source>
        <dbReference type="EMBL" id="PKT72916.1"/>
    </source>
</evidence>
<dbReference type="InterPro" id="IPR056055">
    <property type="entry name" value="DUF7638"/>
</dbReference>
<evidence type="ECO:0000259" key="6">
    <source>
        <dbReference type="Pfam" id="PF24645"/>
    </source>
</evidence>
<evidence type="ECO:0000259" key="5">
    <source>
        <dbReference type="Pfam" id="PF24644"/>
    </source>
</evidence>
<feature type="region of interest" description="Disordered" evidence="3">
    <location>
        <begin position="71"/>
        <end position="90"/>
    </location>
</feature>
<proteinExistence type="predicted"/>
<dbReference type="AlphaFoldDB" id="A0A2I0SSK7"/>
<evidence type="ECO:0000259" key="4">
    <source>
        <dbReference type="Pfam" id="PF08719"/>
    </source>
</evidence>
<dbReference type="EMBL" id="PJOS01000016">
    <property type="protein sequence ID" value="PKT72916.1"/>
    <property type="molecule type" value="Genomic_DNA"/>
</dbReference>
<sequence>MFWQRPTYRTVDGERIDGAWCHVWRRHRLDSRHHVEDLTVYADGTISCGGRTDLDGLGKLLAKGLLAVTDPEAPPFPREPSKWASRSGEPLTPEGFLQEVSDCVEELNGRPTAAQRCRDAIRSFQREPGEAGRERLRAAYLAVPPHLRIYVLGDMDRQDRPLRILFTDVGERADGDGPVVTAEMHQGVLEYFDQGDRGVESERERRAVQHSDDPSGPGRPAVVSHETVHPRGRPEEPGLFMLRNDFPARIEFAGASYASVVHAYWALAAAEDADRERIGGAATGHEARDLGGAVRHRSDWADVRLAVMAGLLRAKYTQHPGLARVLLSTGDARISYTGLWDAPFWRDVPDGRGRNWVGRLLELTRAELLAEQLFRSEEPGAAAP</sequence>
<feature type="domain" description="NADAR" evidence="4">
    <location>
        <begin position="250"/>
        <end position="368"/>
    </location>
</feature>
<dbReference type="Pfam" id="PF24645">
    <property type="entry name" value="DUF7639"/>
    <property type="match status" value="1"/>
</dbReference>
<organism evidence="7 8">
    <name type="scientific">Streptomyces populi</name>
    <dbReference type="NCBI Taxonomy" id="2058924"/>
    <lineage>
        <taxon>Bacteria</taxon>
        <taxon>Bacillati</taxon>
        <taxon>Actinomycetota</taxon>
        <taxon>Actinomycetes</taxon>
        <taxon>Kitasatosporales</taxon>
        <taxon>Streptomycetaceae</taxon>
        <taxon>Streptomyces</taxon>
    </lineage>
</organism>
<protein>
    <submittedName>
        <fullName evidence="7">DUF1768 domain-containing protein</fullName>
    </submittedName>
</protein>
<keyword evidence="8" id="KW-1185">Reference proteome</keyword>
<evidence type="ECO:0000256" key="3">
    <source>
        <dbReference type="SAM" id="MobiDB-lite"/>
    </source>
</evidence>
<dbReference type="Pfam" id="PF08719">
    <property type="entry name" value="NADAR"/>
    <property type="match status" value="1"/>
</dbReference>
<dbReference type="Pfam" id="PF24644">
    <property type="entry name" value="DUF7638"/>
    <property type="match status" value="1"/>
</dbReference>
<dbReference type="InterPro" id="IPR012816">
    <property type="entry name" value="NADAR"/>
</dbReference>
<gene>
    <name evidence="7" type="ORF">CW362_11520</name>
</gene>
<dbReference type="Gene3D" id="1.10.357.40">
    <property type="entry name" value="YbiA-like"/>
    <property type="match status" value="1"/>
</dbReference>
<accession>A0A2I0SSK7</accession>
<dbReference type="InterPro" id="IPR037238">
    <property type="entry name" value="YbiA-like_sf"/>
</dbReference>
<comment type="catalytic activity">
    <reaction evidence="2">
        <text>2,5-diamino-6-hydroxy-4-(5-phosphoribosylamino)-pyrimidine + H2O = 2,5,6-triamino-4-hydroxypyrimidine + D-ribose 5-phosphate</text>
        <dbReference type="Rhea" id="RHEA:23436"/>
        <dbReference type="ChEBI" id="CHEBI:15377"/>
        <dbReference type="ChEBI" id="CHEBI:58614"/>
        <dbReference type="ChEBI" id="CHEBI:78346"/>
        <dbReference type="ChEBI" id="CHEBI:137796"/>
    </reaction>
</comment>
<evidence type="ECO:0000256" key="1">
    <source>
        <dbReference type="ARBA" id="ARBA00000022"/>
    </source>
</evidence>
<feature type="compositionally biased region" description="Basic and acidic residues" evidence="3">
    <location>
        <begin position="226"/>
        <end position="236"/>
    </location>
</feature>